<evidence type="ECO:0000259" key="20">
    <source>
        <dbReference type="PROSITE" id="PS51212"/>
    </source>
</evidence>
<dbReference type="GO" id="GO:0015012">
    <property type="term" value="P:heparan sulfate proteoglycan biosynthetic process"/>
    <property type="evidence" value="ECO:0007669"/>
    <property type="project" value="UniProtKB-UniPathway"/>
</dbReference>
<evidence type="ECO:0000256" key="10">
    <source>
        <dbReference type="ARBA" id="ARBA00022723"/>
    </source>
</evidence>
<evidence type="ECO:0000256" key="5">
    <source>
        <dbReference type="ARBA" id="ARBA00010195"/>
    </source>
</evidence>
<evidence type="ECO:0000313" key="22">
    <source>
        <dbReference type="Proteomes" id="UP000235965"/>
    </source>
</evidence>
<feature type="domain" description="WSC" evidence="20">
    <location>
        <begin position="1"/>
        <end position="60"/>
    </location>
</feature>
<evidence type="ECO:0000256" key="4">
    <source>
        <dbReference type="ARBA" id="ARBA00005093"/>
    </source>
</evidence>
<keyword evidence="15" id="KW-0472">Membrane</keyword>
<keyword evidence="14" id="KW-0333">Golgi apparatus</keyword>
<dbReference type="InParanoid" id="A0A2J7RKU1"/>
<keyword evidence="22" id="KW-1185">Reference proteome</keyword>
<keyword evidence="13" id="KW-1133">Transmembrane helix</keyword>
<keyword evidence="9" id="KW-0812">Transmembrane</keyword>
<dbReference type="UniPathway" id="UPA00756"/>
<dbReference type="InterPro" id="IPR002889">
    <property type="entry name" value="WSC_carb-bd"/>
</dbReference>
<sequence>MCLQSGYPYAGVQYSTECFCGNEEPPSASRRPDSSCNMKCPADPREACGGYFTINVYETGIAKFTPQVPREVAESEEPPVRIAFLLTLNGRALRQVRRLIKVLFHRDHFFYIHVDARQDYLYRELLVLERSLPNIRLARHRYATIWGGASLLQMLLASMNELLELGWDWDFVINLSESDFPVKTNNQLVDFLTANKGRNFVKSHGREVQRFIQKQGLDKTFIECDAHMWRTGDRRLPWGIQMDGGSDWVALSRPFVAYVATAVQDSHAQKDVLVEGLNTVFKYTLLPAESFFHTALRNSQFCDTYIDNNLHVTNWKRRLGCKCQYKHVVDWCGCSPNDFKPEDWPRLQGTENRQLFFARKFEPVVNQAIIDQVEDWLYGPYPSNIANLKSYWQSVYHYADLSPPPDDSLVTLAASLARMSAKSLVLKSDGNGCFVHPGNVHEVTSYHNNDNYKGSLVLFEALLNGGTEKVVFETLVEPQHYMTVLKDTGPSGRLKSLLVSSDYDQKEQMSRNFLHNLGPFSEPILVYQLDVSPQPSTYNVTFLWVDPAGQLTEMSEVHMEDGQAINFVKPLLHEPLLPGVWTVNMVYDTAVVAFTQFLVTPLQFVSGTNVSQQQAGFLHSGPGQPYPIHDAAVWDKLLDNKVDRSALQRKALVNARRFGLDLKDWIDSLNSKFYKVLDTCITSSSIRALSECERLPLELCENTEWSSLAPDPKSRITLVNLTTGRLNRW</sequence>
<dbReference type="PROSITE" id="PS51212">
    <property type="entry name" value="WSC"/>
    <property type="match status" value="1"/>
</dbReference>
<dbReference type="EC" id="2.4.2.26" evidence="6"/>
<evidence type="ECO:0000256" key="12">
    <source>
        <dbReference type="ARBA" id="ARBA00022968"/>
    </source>
</evidence>
<dbReference type="Pfam" id="PF02485">
    <property type="entry name" value="Branch"/>
    <property type="match status" value="1"/>
</dbReference>
<evidence type="ECO:0000256" key="8">
    <source>
        <dbReference type="ARBA" id="ARBA00022679"/>
    </source>
</evidence>
<name>A0A2J7RKU1_9NEOP</name>
<evidence type="ECO:0000256" key="11">
    <source>
        <dbReference type="ARBA" id="ARBA00022824"/>
    </source>
</evidence>
<dbReference type="InterPro" id="IPR003406">
    <property type="entry name" value="Glyco_trans_14"/>
</dbReference>
<dbReference type="GO" id="GO:0046872">
    <property type="term" value="F:metal ion binding"/>
    <property type="evidence" value="ECO:0007669"/>
    <property type="project" value="UniProtKB-KW"/>
</dbReference>
<accession>A0A2J7RKU1</accession>
<evidence type="ECO:0000256" key="3">
    <source>
        <dbReference type="ARBA" id="ARBA00004840"/>
    </source>
</evidence>
<evidence type="ECO:0000256" key="13">
    <source>
        <dbReference type="ARBA" id="ARBA00022989"/>
    </source>
</evidence>
<reference evidence="21 22" key="1">
    <citation type="submission" date="2017-12" db="EMBL/GenBank/DDBJ databases">
        <title>Hemimetabolous genomes reveal molecular basis of termite eusociality.</title>
        <authorList>
            <person name="Harrison M.C."/>
            <person name="Jongepier E."/>
            <person name="Robertson H.M."/>
            <person name="Arning N."/>
            <person name="Bitard-Feildel T."/>
            <person name="Chao H."/>
            <person name="Childers C.P."/>
            <person name="Dinh H."/>
            <person name="Doddapaneni H."/>
            <person name="Dugan S."/>
            <person name="Gowin J."/>
            <person name="Greiner C."/>
            <person name="Han Y."/>
            <person name="Hu H."/>
            <person name="Hughes D.S.T."/>
            <person name="Huylmans A.-K."/>
            <person name="Kemena C."/>
            <person name="Kremer L.P.M."/>
            <person name="Lee S.L."/>
            <person name="Lopez-Ezquerra A."/>
            <person name="Mallet L."/>
            <person name="Monroy-Kuhn J.M."/>
            <person name="Moser A."/>
            <person name="Murali S.C."/>
            <person name="Muzny D.M."/>
            <person name="Otani S."/>
            <person name="Piulachs M.-D."/>
            <person name="Poelchau M."/>
            <person name="Qu J."/>
            <person name="Schaub F."/>
            <person name="Wada-Katsumata A."/>
            <person name="Worley K.C."/>
            <person name="Xie Q."/>
            <person name="Ylla G."/>
            <person name="Poulsen M."/>
            <person name="Gibbs R.A."/>
            <person name="Schal C."/>
            <person name="Richards S."/>
            <person name="Belles X."/>
            <person name="Korb J."/>
            <person name="Bornberg-Bauer E."/>
        </authorList>
    </citation>
    <scope>NUCLEOTIDE SEQUENCE [LARGE SCALE GENOMIC DNA]</scope>
    <source>
        <tissue evidence="21">Whole body</tissue>
    </source>
</reference>
<dbReference type="FunCoup" id="A0A2J7RKU1">
    <property type="interactions" value="377"/>
</dbReference>
<evidence type="ECO:0000256" key="19">
    <source>
        <dbReference type="ARBA" id="ARBA00047847"/>
    </source>
</evidence>
<organism evidence="21 22">
    <name type="scientific">Cryptotermes secundus</name>
    <dbReference type="NCBI Taxonomy" id="105785"/>
    <lineage>
        <taxon>Eukaryota</taxon>
        <taxon>Metazoa</taxon>
        <taxon>Ecdysozoa</taxon>
        <taxon>Arthropoda</taxon>
        <taxon>Hexapoda</taxon>
        <taxon>Insecta</taxon>
        <taxon>Pterygota</taxon>
        <taxon>Neoptera</taxon>
        <taxon>Polyneoptera</taxon>
        <taxon>Dictyoptera</taxon>
        <taxon>Blattodea</taxon>
        <taxon>Blattoidea</taxon>
        <taxon>Termitoidae</taxon>
        <taxon>Kalotermitidae</taxon>
        <taxon>Cryptotermitinae</taxon>
        <taxon>Cryptotermes</taxon>
    </lineage>
</organism>
<evidence type="ECO:0000256" key="15">
    <source>
        <dbReference type="ARBA" id="ARBA00023136"/>
    </source>
</evidence>
<dbReference type="STRING" id="105785.A0A2J7RKU1"/>
<dbReference type="UniPathway" id="UPA00755"/>
<dbReference type="AlphaFoldDB" id="A0A2J7RKU1"/>
<evidence type="ECO:0000256" key="18">
    <source>
        <dbReference type="ARBA" id="ARBA00042865"/>
    </source>
</evidence>
<keyword evidence="11" id="KW-0256">Endoplasmic reticulum</keyword>
<evidence type="ECO:0000313" key="21">
    <source>
        <dbReference type="EMBL" id="PNF41441.1"/>
    </source>
</evidence>
<keyword evidence="7" id="KW-0328">Glycosyltransferase</keyword>
<dbReference type="PANTHER" id="PTHR46025">
    <property type="entry name" value="XYLOSYLTRANSFERASE OXT"/>
    <property type="match status" value="1"/>
</dbReference>
<comment type="similarity">
    <text evidence="5">Belongs to the glycosyltransferase 14 family. XylT subfamily.</text>
</comment>
<dbReference type="GO" id="GO:0050650">
    <property type="term" value="P:chondroitin sulfate proteoglycan biosynthetic process"/>
    <property type="evidence" value="ECO:0007669"/>
    <property type="project" value="TreeGrafter"/>
</dbReference>
<dbReference type="GO" id="GO:0030158">
    <property type="term" value="F:protein xylosyltransferase activity"/>
    <property type="evidence" value="ECO:0007669"/>
    <property type="project" value="UniProtKB-EC"/>
</dbReference>
<dbReference type="OrthoDB" id="2019572at2759"/>
<evidence type="ECO:0000256" key="17">
    <source>
        <dbReference type="ARBA" id="ARBA00023180"/>
    </source>
</evidence>
<keyword evidence="17" id="KW-0325">Glycoprotein</keyword>
<keyword evidence="8 21" id="KW-0808">Transferase</keyword>
<dbReference type="GO" id="GO:0005789">
    <property type="term" value="C:endoplasmic reticulum membrane"/>
    <property type="evidence" value="ECO:0007669"/>
    <property type="project" value="UniProtKB-SubCell"/>
</dbReference>
<evidence type="ECO:0000256" key="1">
    <source>
        <dbReference type="ARBA" id="ARBA00004323"/>
    </source>
</evidence>
<dbReference type="Pfam" id="PF12529">
    <property type="entry name" value="Xylo_C"/>
    <property type="match status" value="1"/>
</dbReference>
<keyword evidence="16" id="KW-1015">Disulfide bond</keyword>
<evidence type="ECO:0000256" key="16">
    <source>
        <dbReference type="ARBA" id="ARBA00023157"/>
    </source>
</evidence>
<protein>
    <recommendedName>
        <fullName evidence="6">protein xylosyltransferase</fullName>
        <ecNumber evidence="6">2.4.2.26</ecNumber>
    </recommendedName>
    <alternativeName>
        <fullName evidence="18">Peptide O-xylosyltransferase</fullName>
    </alternativeName>
</protein>
<dbReference type="Proteomes" id="UP000235965">
    <property type="component" value="Unassembled WGS sequence"/>
</dbReference>
<keyword evidence="12" id="KW-0735">Signal-anchor</keyword>
<dbReference type="InterPro" id="IPR043538">
    <property type="entry name" value="XYLT"/>
</dbReference>
<comment type="caution">
    <text evidence="21">The sequence shown here is derived from an EMBL/GenBank/DDBJ whole genome shotgun (WGS) entry which is preliminary data.</text>
</comment>
<proteinExistence type="inferred from homology"/>
<comment type="pathway">
    <text evidence="4">Glycan metabolism; heparan sulfate biosynthesis.</text>
</comment>
<comment type="catalytic activity">
    <reaction evidence="19">
        <text>UDP-alpha-D-xylose + L-seryl-[protein] = 3-O-(beta-D-xylosyl)-L-seryl-[protein] + UDP + H(+)</text>
        <dbReference type="Rhea" id="RHEA:50192"/>
        <dbReference type="Rhea" id="RHEA-COMP:9863"/>
        <dbReference type="Rhea" id="RHEA-COMP:12567"/>
        <dbReference type="ChEBI" id="CHEBI:15378"/>
        <dbReference type="ChEBI" id="CHEBI:29999"/>
        <dbReference type="ChEBI" id="CHEBI:57632"/>
        <dbReference type="ChEBI" id="CHEBI:58223"/>
        <dbReference type="ChEBI" id="CHEBI:132085"/>
        <dbReference type="EC" id="2.4.2.26"/>
    </reaction>
</comment>
<evidence type="ECO:0000256" key="14">
    <source>
        <dbReference type="ARBA" id="ARBA00023034"/>
    </source>
</evidence>
<gene>
    <name evidence="21" type="primary">oxt_1</name>
    <name evidence="21" type="ORF">B7P43_G13788</name>
</gene>
<evidence type="ECO:0000256" key="2">
    <source>
        <dbReference type="ARBA" id="ARBA00004648"/>
    </source>
</evidence>
<dbReference type="GO" id="GO:0000139">
    <property type="term" value="C:Golgi membrane"/>
    <property type="evidence" value="ECO:0007669"/>
    <property type="project" value="UniProtKB-SubCell"/>
</dbReference>
<evidence type="ECO:0000256" key="6">
    <source>
        <dbReference type="ARBA" id="ARBA00011972"/>
    </source>
</evidence>
<dbReference type="PANTHER" id="PTHR46025:SF3">
    <property type="entry name" value="XYLOSYLTRANSFERASE OXT"/>
    <property type="match status" value="1"/>
</dbReference>
<comment type="pathway">
    <text evidence="3">Glycan metabolism; chondroitin sulfate biosynthesis.</text>
</comment>
<dbReference type="Pfam" id="PF01822">
    <property type="entry name" value="WSC"/>
    <property type="match status" value="1"/>
</dbReference>
<evidence type="ECO:0000256" key="7">
    <source>
        <dbReference type="ARBA" id="ARBA00022676"/>
    </source>
</evidence>
<comment type="subcellular location">
    <subcellularLocation>
        <location evidence="2">Endoplasmic reticulum membrane</location>
        <topology evidence="2">Single-pass type II membrane protein</topology>
    </subcellularLocation>
    <subcellularLocation>
        <location evidence="1">Golgi apparatus membrane</location>
        <topology evidence="1">Single-pass type II membrane protein</topology>
    </subcellularLocation>
</comment>
<dbReference type="InterPro" id="IPR024448">
    <property type="entry name" value="XylT_C"/>
</dbReference>
<keyword evidence="10" id="KW-0479">Metal-binding</keyword>
<dbReference type="EMBL" id="NEVH01002708">
    <property type="protein sequence ID" value="PNF41441.1"/>
    <property type="molecule type" value="Genomic_DNA"/>
</dbReference>
<evidence type="ECO:0000256" key="9">
    <source>
        <dbReference type="ARBA" id="ARBA00022692"/>
    </source>
</evidence>